<feature type="chain" id="PRO_5046646637" evidence="3">
    <location>
        <begin position="18"/>
        <end position="1715"/>
    </location>
</feature>
<gene>
    <name evidence="5" type="primary">LOC101237303</name>
</gene>
<keyword evidence="4" id="KW-1185">Reference proteome</keyword>
<dbReference type="RefSeq" id="XP_065659755.1">
    <property type="nucleotide sequence ID" value="XM_065803683.1"/>
</dbReference>
<sequence length="1715" mass="191171">MLFFGLIIIAVLCQYESKHFDLEPRHRHYYASLLHKRDVPNIQVEDGLPSFAALFGKSSPDGSTSYEVLGCTIKNTKNGCLWTLIPDKTCLEKLSLGKIFEMLSSKSEKLKSLQNLTKSIFSPGAFVVKQLILTTCGDSKGNVQFSCQSVQPFDVIKDKVKIVSGELNLKFNYMELQNEFAFTNIELDIKGKVEIAGLIVSVQVQKDKKSSSSSIKIFAEEIKVTDFSKFFLKTKQEAVSEVIAGIEDSNGDIIVNDGGMFSKIFIEKPVIKIMRSEDGSYEIIINGKATGITGLGDINALLVIQKPTDGPVGVGIVASLKNVQPLKVISAIIGKDLNDIDILKDLLLDISIEYANIDILKLKDTEIKELLSASIPSHSATLSEGTIISLNIPINKILKNIGSPANLKNIPKELSFQIIIKSEKISFVFPPDIFEDGMNILAALAPNAFDLLNKYLFKSKFKILFKKYDVNIKTKVVEISISIPDEIALGNTFISVKNAEFELKLDENAKFRFLLKAELQLAGSSIKIEVEKKDEKFELKGSIALLTSTELINAFGSKELDDNLKSKMSNFNFGIKDLQLTAQFGQGVSQEVRLVGVPILFNWEGMKFEAYMLSKQVPLDQLTKFSENTIASASQFNNQSNKYEINPYFFKIKIAKRNRILSKETDDEDTDYDDTTDGVESSVQRSFDIDSEPVTQSVSSTKIKSDDASKRMMSEKQMGLAIFMKDIRIDSIFENLFNKTIMGTNWMVNLNIALVISSTDKNLFTIPEVKNAVKTVNKGIYFRGTLTLPQDCMKNELCEFAKKRMSPNAVLFVTASFQDSTFFLKAGYEGTLELSKLAVINSLNFEVKVGLKNEFSLSGKLTLQLKPNPLVFEVSIKLDVSGGLKLEGTMNGIWHNPFNLPNFAFGNVGISVTLQVPVFAFRGFELSGEVRLGIPGKEIIAKAAGGTDMATDNYLYADINKLSISGCSDAFGYNLKLPQVILDSGFPDGVTIGFSSKPKGKEVKQLGTKIENGFQLQGMLNVLGFKAKSKVVINPKKLLVDCELSRIDILNGALVLARTLKDQENGPKVFIELSPTSAKFFIQGAISILGISSAVTIDIGDNGIHFSISGNLFGIVEANLTVKAPYGKNMKLSDAGFQVAACLSADLNEATNEANTVVQDAVEQTKEIVSVTQTNVNERATWYNKIISRMESFKKTMEKLLEKMTITATKIKKYEQKIETDCTEKCNNVGKFYANKKCLAKCVMAKKYASIKIVAKKAKQEIREVRYKLVMSILNAAEALVKKSKTIIDKTEAISNSVSSYAQAGLKAVKDVSEYLKKNIIQIHHACFDTSLELASKACFGVKLNVTVMGNQNKVFDTETCFEMGFMKSIGKAITDKIYPGIRATGEKIKETKAKLFQVDEDEKEVNKEALENEKEVKKLEEEVATDNDDDDNNDDDDDDDTDVYVNDDNVDNDGGFTKMIKKNNIYQNITMEEIKHQIYSEFHSVSLTDRDVLEALDINPDYTLQNNFAEDESVGVNELTQQLVNEKNKCKLAQGLVRSYGKISDRLNKMLAFLENQKSMHKKQCFESNHMFNNLEKAAIEKCKRAKCNEKQRQEFVFLAHSLTHAHMMRIKKLDEDFELIGKRLIKRERDMMSKKISRNGLTVKKFLSKLKYSTETASLLPSKPKAYRSNLNASFKVVQDLLQGDQPYKDAVQSFQSMKSNLAFLRQNIPCAA</sequence>
<feature type="coiled-coil region" evidence="1">
    <location>
        <begin position="1183"/>
        <end position="1217"/>
    </location>
</feature>
<feature type="compositionally biased region" description="Acidic residues" evidence="2">
    <location>
        <begin position="1423"/>
        <end position="1443"/>
    </location>
</feature>
<dbReference type="GeneID" id="101237303"/>
<organism evidence="4 5">
    <name type="scientific">Hydra vulgaris</name>
    <name type="common">Hydra</name>
    <name type="synonym">Hydra attenuata</name>
    <dbReference type="NCBI Taxonomy" id="6087"/>
    <lineage>
        <taxon>Eukaryota</taxon>
        <taxon>Metazoa</taxon>
        <taxon>Cnidaria</taxon>
        <taxon>Hydrozoa</taxon>
        <taxon>Hydroidolina</taxon>
        <taxon>Anthoathecata</taxon>
        <taxon>Aplanulata</taxon>
        <taxon>Hydridae</taxon>
        <taxon>Hydra</taxon>
    </lineage>
</organism>
<evidence type="ECO:0000256" key="2">
    <source>
        <dbReference type="SAM" id="MobiDB-lite"/>
    </source>
</evidence>
<feature type="region of interest" description="Disordered" evidence="2">
    <location>
        <begin position="1422"/>
        <end position="1449"/>
    </location>
</feature>
<accession>A0ABM4CDJ9</accession>
<feature type="signal peptide" evidence="3">
    <location>
        <begin position="1"/>
        <end position="17"/>
    </location>
</feature>
<evidence type="ECO:0000256" key="1">
    <source>
        <dbReference type="SAM" id="Coils"/>
    </source>
</evidence>
<protein>
    <submittedName>
        <fullName evidence="5">Uncharacterized protein LOC101237303 isoform X2</fullName>
    </submittedName>
</protein>
<feature type="coiled-coil region" evidence="1">
    <location>
        <begin position="1517"/>
        <end position="1565"/>
    </location>
</feature>
<evidence type="ECO:0000313" key="5">
    <source>
        <dbReference type="RefSeq" id="XP_065659755.1"/>
    </source>
</evidence>
<reference evidence="5" key="1">
    <citation type="submission" date="2025-08" db="UniProtKB">
        <authorList>
            <consortium name="RefSeq"/>
        </authorList>
    </citation>
    <scope>IDENTIFICATION</scope>
</reference>
<feature type="region of interest" description="Disordered" evidence="2">
    <location>
        <begin position="664"/>
        <end position="683"/>
    </location>
</feature>
<keyword evidence="1" id="KW-0175">Coiled coil</keyword>
<proteinExistence type="predicted"/>
<name>A0ABM4CDJ9_HYDVU</name>
<dbReference type="Proteomes" id="UP001652625">
    <property type="component" value="Chromosome 08"/>
</dbReference>
<keyword evidence="3" id="KW-0732">Signal</keyword>
<feature type="compositionally biased region" description="Acidic residues" evidence="2">
    <location>
        <begin position="665"/>
        <end position="677"/>
    </location>
</feature>
<evidence type="ECO:0000313" key="4">
    <source>
        <dbReference type="Proteomes" id="UP001652625"/>
    </source>
</evidence>
<evidence type="ECO:0000256" key="3">
    <source>
        <dbReference type="SAM" id="SignalP"/>
    </source>
</evidence>